<feature type="non-terminal residue" evidence="2">
    <location>
        <position position="90"/>
    </location>
</feature>
<dbReference type="Proteomes" id="UP000708208">
    <property type="component" value="Unassembled WGS sequence"/>
</dbReference>
<evidence type="ECO:0000256" key="1">
    <source>
        <dbReference type="SAM" id="MobiDB-lite"/>
    </source>
</evidence>
<proteinExistence type="predicted"/>
<gene>
    <name evidence="2" type="ORF">AFUS01_LOCUS27268</name>
</gene>
<evidence type="ECO:0000313" key="2">
    <source>
        <dbReference type="EMBL" id="CAG7816656.1"/>
    </source>
</evidence>
<feature type="non-terminal residue" evidence="2">
    <location>
        <position position="1"/>
    </location>
</feature>
<feature type="region of interest" description="Disordered" evidence="1">
    <location>
        <begin position="39"/>
        <end position="62"/>
    </location>
</feature>
<sequence>MATFEISPNQSWRSITDGASDMVCSHRIDQQTFCQLESRDDRADDADITEEIPGNSSEDEEVDTLDSANIGMGEDIDIGRMNPTYRRYSI</sequence>
<name>A0A8J2P6S4_9HEXA</name>
<comment type="caution">
    <text evidence="2">The sequence shown here is derived from an EMBL/GenBank/DDBJ whole genome shotgun (WGS) entry which is preliminary data.</text>
</comment>
<keyword evidence="3" id="KW-1185">Reference proteome</keyword>
<organism evidence="2 3">
    <name type="scientific">Allacma fusca</name>
    <dbReference type="NCBI Taxonomy" id="39272"/>
    <lineage>
        <taxon>Eukaryota</taxon>
        <taxon>Metazoa</taxon>
        <taxon>Ecdysozoa</taxon>
        <taxon>Arthropoda</taxon>
        <taxon>Hexapoda</taxon>
        <taxon>Collembola</taxon>
        <taxon>Symphypleona</taxon>
        <taxon>Sminthuridae</taxon>
        <taxon>Allacma</taxon>
    </lineage>
</organism>
<evidence type="ECO:0000313" key="3">
    <source>
        <dbReference type="Proteomes" id="UP000708208"/>
    </source>
</evidence>
<protein>
    <submittedName>
        <fullName evidence="2">Uncharacterized protein</fullName>
    </submittedName>
</protein>
<dbReference type="AlphaFoldDB" id="A0A8J2P6S4"/>
<dbReference type="EMBL" id="CAJVCH010375193">
    <property type="protein sequence ID" value="CAG7816656.1"/>
    <property type="molecule type" value="Genomic_DNA"/>
</dbReference>
<accession>A0A8J2P6S4</accession>
<reference evidence="2" key="1">
    <citation type="submission" date="2021-06" db="EMBL/GenBank/DDBJ databases">
        <authorList>
            <person name="Hodson N. C."/>
            <person name="Mongue J. A."/>
            <person name="Jaron S. K."/>
        </authorList>
    </citation>
    <scope>NUCLEOTIDE SEQUENCE</scope>
</reference>